<evidence type="ECO:0000313" key="3">
    <source>
        <dbReference type="EMBL" id="KAK9680024.1"/>
    </source>
</evidence>
<keyword evidence="4" id="KW-1185">Reference proteome</keyword>
<proteinExistence type="predicted"/>
<reference evidence="3 4" key="1">
    <citation type="journal article" date="2024" name="BMC Genomics">
        <title>De novo assembly and annotation of Popillia japonica's genome with initial clues to its potential as an invasive pest.</title>
        <authorList>
            <person name="Cucini C."/>
            <person name="Boschi S."/>
            <person name="Funari R."/>
            <person name="Cardaioli E."/>
            <person name="Iannotti N."/>
            <person name="Marturano G."/>
            <person name="Paoli F."/>
            <person name="Bruttini M."/>
            <person name="Carapelli A."/>
            <person name="Frati F."/>
            <person name="Nardi F."/>
        </authorList>
    </citation>
    <scope>NUCLEOTIDE SEQUENCE [LARGE SCALE GENOMIC DNA]</scope>
    <source>
        <strain evidence="3">DMR45628</strain>
    </source>
</reference>
<gene>
    <name evidence="3" type="ORF">QE152_g39481</name>
</gene>
<dbReference type="EMBL" id="JASPKY010000943">
    <property type="protein sequence ID" value="KAK9680024.1"/>
    <property type="molecule type" value="Genomic_DNA"/>
</dbReference>
<accession>A0AAW1HU08</accession>
<dbReference type="Gene3D" id="3.30.1460.50">
    <property type="match status" value="1"/>
</dbReference>
<dbReference type="GO" id="GO:0006914">
    <property type="term" value="P:autophagy"/>
    <property type="evidence" value="ECO:0007669"/>
    <property type="project" value="UniProtKB-KW"/>
</dbReference>
<keyword evidence="2" id="KW-0072">Autophagy</keyword>
<dbReference type="InterPro" id="IPR007135">
    <property type="entry name" value="Atg3/Atg10"/>
</dbReference>
<name>A0AAW1HU08_POPJA</name>
<comment type="caution">
    <text evidence="3">The sequence shown here is derived from an EMBL/GenBank/DDBJ whole genome shotgun (WGS) entry which is preliminary data.</text>
</comment>
<protein>
    <submittedName>
        <fullName evidence="3">Autophagocytosis associated protein, active-site domain</fullName>
    </submittedName>
</protein>
<sequence>MVSRPLVSAVTTLSCRLKDTEIRPLGGVRFYDPDICGSLNIRQITMQITLETFKRCIAELQDLSNELNDTWIIHKTDVNDDSATYLTKKQFITSKNFDGDSPKTDVNDDSATYLTKKQFITSKNFDGDSTIPVEYHVVYSISYATPILCLNSWRSNGTLLTMLY</sequence>
<organism evidence="3 4">
    <name type="scientific">Popillia japonica</name>
    <name type="common">Japanese beetle</name>
    <dbReference type="NCBI Taxonomy" id="7064"/>
    <lineage>
        <taxon>Eukaryota</taxon>
        <taxon>Metazoa</taxon>
        <taxon>Ecdysozoa</taxon>
        <taxon>Arthropoda</taxon>
        <taxon>Hexapoda</taxon>
        <taxon>Insecta</taxon>
        <taxon>Pterygota</taxon>
        <taxon>Neoptera</taxon>
        <taxon>Endopterygota</taxon>
        <taxon>Coleoptera</taxon>
        <taxon>Polyphaga</taxon>
        <taxon>Scarabaeiformia</taxon>
        <taxon>Scarabaeidae</taxon>
        <taxon>Rutelinae</taxon>
        <taxon>Popillia</taxon>
    </lineage>
</organism>
<dbReference type="Pfam" id="PF03987">
    <property type="entry name" value="Autophagy_act_C"/>
    <property type="match status" value="1"/>
</dbReference>
<dbReference type="Proteomes" id="UP001458880">
    <property type="component" value="Unassembled WGS sequence"/>
</dbReference>
<evidence type="ECO:0000313" key="4">
    <source>
        <dbReference type="Proteomes" id="UP001458880"/>
    </source>
</evidence>
<dbReference type="AlphaFoldDB" id="A0AAW1HU08"/>
<dbReference type="PROSITE" id="PS51257">
    <property type="entry name" value="PROKAR_LIPOPROTEIN"/>
    <property type="match status" value="1"/>
</dbReference>
<evidence type="ECO:0000256" key="1">
    <source>
        <dbReference type="ARBA" id="ARBA00022786"/>
    </source>
</evidence>
<evidence type="ECO:0000256" key="2">
    <source>
        <dbReference type="ARBA" id="ARBA00023006"/>
    </source>
</evidence>
<dbReference type="GO" id="GO:0019787">
    <property type="term" value="F:ubiquitin-like protein transferase activity"/>
    <property type="evidence" value="ECO:0007669"/>
    <property type="project" value="InterPro"/>
</dbReference>
<keyword evidence="1" id="KW-0833">Ubl conjugation pathway</keyword>